<evidence type="ECO:0000256" key="2">
    <source>
        <dbReference type="SAM" id="SignalP"/>
    </source>
</evidence>
<dbReference type="Pfam" id="PF11064">
    <property type="entry name" value="DUF2865"/>
    <property type="match status" value="1"/>
</dbReference>
<keyword evidence="2" id="KW-0732">Signal</keyword>
<reference evidence="4" key="1">
    <citation type="submission" date="2017-10" db="EMBL/GenBank/DDBJ databases">
        <title>Completed PacBio SMRT sequence of Methylosinus trichosporium OB3b reveals presence of a third large plasmid.</title>
        <authorList>
            <person name="Charles T.C."/>
            <person name="Lynch M.D.J."/>
            <person name="Heil J.R."/>
            <person name="Cheng J."/>
        </authorList>
    </citation>
    <scope>NUCLEOTIDE SEQUENCE [LARGE SCALE GENOMIC DNA]</scope>
    <source>
        <strain evidence="4">OB3b</strain>
    </source>
</reference>
<dbReference type="EMBL" id="CP023737">
    <property type="protein sequence ID" value="ATQ68452.1"/>
    <property type="molecule type" value="Genomic_DNA"/>
</dbReference>
<dbReference type="STRING" id="595536.GCA_000178815_02845"/>
<dbReference type="KEGG" id="mtw:CQW49_11605"/>
<accession>A0A2D2D0G2</accession>
<name>A0A2D2D0G2_METT3</name>
<feature type="region of interest" description="Disordered" evidence="1">
    <location>
        <begin position="147"/>
        <end position="179"/>
    </location>
</feature>
<dbReference type="AlphaFoldDB" id="A0A2D2D0G2"/>
<evidence type="ECO:0000313" key="3">
    <source>
        <dbReference type="EMBL" id="ATQ68452.1"/>
    </source>
</evidence>
<dbReference type="InterPro" id="IPR021293">
    <property type="entry name" value="DUF2865"/>
</dbReference>
<dbReference type="RefSeq" id="WP_003614059.1">
    <property type="nucleotide sequence ID" value="NZ_ADVE02000001.1"/>
</dbReference>
<sequence>MARNDTTRCGAGPRAALFAASLALAAVAATPARGQNAYCDGLRAQIANAGAAPGAARYRAAAAKQQQEIDRTAAYGRSIGCDRQQFLFFGDAPPPQCGVIHRRIAQMQANLGQLMRAGGDGQRQALMARYDQQCRQRVAARPRTFLDDLFGEQEEEPQPMREDPRSREEDEESQTRHGLGGSTAICVRACDGGFFPLSYSARRANLEALSELCKAQCPNTEVELYTRSPWRELDQAVSLEGKPYSEHPNALKFAKSFDPACSCKAPGKSWAETLEEAERILAEKNKDEVVTAERAEQLSRPLATPAPRPTPASEPTPHRARETYREVVGADGVKRRVRVVAPML</sequence>
<protein>
    <submittedName>
        <fullName evidence="3">DUF2865 domain-containing protein</fullName>
    </submittedName>
</protein>
<proteinExistence type="predicted"/>
<feature type="compositionally biased region" description="Basic and acidic residues" evidence="1">
    <location>
        <begin position="288"/>
        <end position="297"/>
    </location>
</feature>
<feature type="compositionally biased region" description="Basic and acidic residues" evidence="1">
    <location>
        <begin position="158"/>
        <end position="168"/>
    </location>
</feature>
<feature type="signal peptide" evidence="2">
    <location>
        <begin position="1"/>
        <end position="25"/>
    </location>
</feature>
<gene>
    <name evidence="3" type="ORF">CQW49_11605</name>
</gene>
<organism evidence="3 4">
    <name type="scientific">Methylosinus trichosporium (strain ATCC 35070 / NCIMB 11131 / UNIQEM 75 / OB3b)</name>
    <dbReference type="NCBI Taxonomy" id="595536"/>
    <lineage>
        <taxon>Bacteria</taxon>
        <taxon>Pseudomonadati</taxon>
        <taxon>Pseudomonadota</taxon>
        <taxon>Alphaproteobacteria</taxon>
        <taxon>Hyphomicrobiales</taxon>
        <taxon>Methylocystaceae</taxon>
        <taxon>Methylosinus</taxon>
    </lineage>
</organism>
<feature type="chain" id="PRO_5013823857" evidence="2">
    <location>
        <begin position="26"/>
        <end position="344"/>
    </location>
</feature>
<evidence type="ECO:0000256" key="1">
    <source>
        <dbReference type="SAM" id="MobiDB-lite"/>
    </source>
</evidence>
<keyword evidence="4" id="KW-1185">Reference proteome</keyword>
<evidence type="ECO:0000313" key="4">
    <source>
        <dbReference type="Proteomes" id="UP000230709"/>
    </source>
</evidence>
<feature type="region of interest" description="Disordered" evidence="1">
    <location>
        <begin position="288"/>
        <end position="320"/>
    </location>
</feature>
<dbReference type="Proteomes" id="UP000230709">
    <property type="component" value="Chromosome"/>
</dbReference>
<feature type="compositionally biased region" description="Pro residues" evidence="1">
    <location>
        <begin position="304"/>
        <end position="314"/>
    </location>
</feature>